<feature type="region of interest" description="Disordered" evidence="2">
    <location>
        <begin position="152"/>
        <end position="209"/>
    </location>
</feature>
<gene>
    <name evidence="4" type="ORF">IW245_006012</name>
</gene>
<dbReference type="Gene3D" id="2.60.200.20">
    <property type="match status" value="1"/>
</dbReference>
<proteinExistence type="predicted"/>
<dbReference type="SMART" id="SM00240">
    <property type="entry name" value="FHA"/>
    <property type="match status" value="1"/>
</dbReference>
<comment type="caution">
    <text evidence="4">The sequence shown here is derived from an EMBL/GenBank/DDBJ whole genome shotgun (WGS) entry which is preliminary data.</text>
</comment>
<evidence type="ECO:0000313" key="5">
    <source>
        <dbReference type="Proteomes" id="UP000622552"/>
    </source>
</evidence>
<dbReference type="Proteomes" id="UP000622552">
    <property type="component" value="Unassembled WGS sequence"/>
</dbReference>
<organism evidence="4 5">
    <name type="scientific">Longispora fulva</name>
    <dbReference type="NCBI Taxonomy" id="619741"/>
    <lineage>
        <taxon>Bacteria</taxon>
        <taxon>Bacillati</taxon>
        <taxon>Actinomycetota</taxon>
        <taxon>Actinomycetes</taxon>
        <taxon>Micromonosporales</taxon>
        <taxon>Micromonosporaceae</taxon>
        <taxon>Longispora</taxon>
    </lineage>
</organism>
<dbReference type="InterPro" id="IPR008984">
    <property type="entry name" value="SMAD_FHA_dom_sf"/>
</dbReference>
<name>A0A8J7GFM4_9ACTN</name>
<dbReference type="InterPro" id="IPR000253">
    <property type="entry name" value="FHA_dom"/>
</dbReference>
<feature type="compositionally biased region" description="Pro residues" evidence="2">
    <location>
        <begin position="176"/>
        <end position="204"/>
    </location>
</feature>
<evidence type="ECO:0000256" key="1">
    <source>
        <dbReference type="ARBA" id="ARBA00022553"/>
    </source>
</evidence>
<feature type="domain" description="FHA" evidence="3">
    <location>
        <begin position="394"/>
        <end position="449"/>
    </location>
</feature>
<dbReference type="CDD" id="cd00060">
    <property type="entry name" value="FHA"/>
    <property type="match status" value="1"/>
</dbReference>
<keyword evidence="1" id="KW-0597">Phosphoprotein</keyword>
<dbReference type="EMBL" id="JADOUF010000001">
    <property type="protein sequence ID" value="MBG6139818.1"/>
    <property type="molecule type" value="Genomic_DNA"/>
</dbReference>
<evidence type="ECO:0000256" key="2">
    <source>
        <dbReference type="SAM" id="MobiDB-lite"/>
    </source>
</evidence>
<evidence type="ECO:0000313" key="4">
    <source>
        <dbReference type="EMBL" id="MBG6139818.1"/>
    </source>
</evidence>
<protein>
    <recommendedName>
        <fullName evidence="3">FHA domain-containing protein</fullName>
    </recommendedName>
</protein>
<dbReference type="RefSeq" id="WP_197006433.1">
    <property type="nucleotide sequence ID" value="NZ_BONS01000006.1"/>
</dbReference>
<reference evidence="4" key="1">
    <citation type="submission" date="2020-11" db="EMBL/GenBank/DDBJ databases">
        <title>Sequencing the genomes of 1000 actinobacteria strains.</title>
        <authorList>
            <person name="Klenk H.-P."/>
        </authorList>
    </citation>
    <scope>NUCLEOTIDE SEQUENCE</scope>
    <source>
        <strain evidence="4">DSM 45356</strain>
    </source>
</reference>
<dbReference type="Pfam" id="PF00498">
    <property type="entry name" value="FHA"/>
    <property type="match status" value="1"/>
</dbReference>
<accession>A0A8J7GFM4</accession>
<evidence type="ECO:0000259" key="3">
    <source>
        <dbReference type="PROSITE" id="PS50006"/>
    </source>
</evidence>
<dbReference type="AlphaFoldDB" id="A0A8J7GFM4"/>
<keyword evidence="5" id="KW-1185">Reference proteome</keyword>
<sequence length="486" mass="50569">MSGPDVRYAPGTWVAVTGPELWLLADVESDDPVVGRWWDLIRAGGDCYAVLDESLRNGYHAVGSFAVVRHAYGVAHVIVRGGAWVDLVTVAGGEIRIRTEGIADLVDRMVDEALTGFRVRGPGAGAAGPLPVTGGVVLASDLVVELRGTASAGSLSCPPEEPEPAPVPEFEFEPVDPVPGPGPDPVPASWTGPPPTPDSDPGPRPHGIAESWAAPVISLAATPEPEQGTYDGLFGETRIPATEEEEFGPPPEADPPVRAAGAEATQLPTETLTPDVYDHVPGLIEDVSWALPGGTGAPARPAPVATRRTGSLPTVPVDAYATTYKPRRAATTADGGPTVSAIRCAAGHLNPPDAATCRLCRDPITDRSATRVPRPVLGVLRLPKDDVIPLDRGVIVGRAPDAADGPGGPHLVRLPSPDNDISRNHVEIRLEDWRVLVVDLGSTNGTLVTAPGGGVTALTPNRPEALEPGSVVSLTDDTSFRYEVSG</sequence>
<dbReference type="PROSITE" id="PS50006">
    <property type="entry name" value="FHA_DOMAIN"/>
    <property type="match status" value="1"/>
</dbReference>
<dbReference type="SUPFAM" id="SSF49879">
    <property type="entry name" value="SMAD/FHA domain"/>
    <property type="match status" value="1"/>
</dbReference>